<keyword evidence="6 9" id="KW-0460">Magnesium</keyword>
<feature type="domain" description="Carbohydrate kinase PfkB" evidence="10">
    <location>
        <begin position="2"/>
        <end position="265"/>
    </location>
</feature>
<dbReference type="EMBL" id="VIWU01000001">
    <property type="protein sequence ID" value="TWF78877.1"/>
    <property type="molecule type" value="Genomic_DNA"/>
</dbReference>
<reference evidence="11 12" key="1">
    <citation type="submission" date="2019-06" db="EMBL/GenBank/DDBJ databases">
        <title>Sequencing the genomes of 1000 actinobacteria strains.</title>
        <authorList>
            <person name="Klenk H.-P."/>
        </authorList>
    </citation>
    <scope>NUCLEOTIDE SEQUENCE [LARGE SCALE GENOMIC DNA]</scope>
    <source>
        <strain evidence="11 12">DSM 45671</strain>
    </source>
</reference>
<dbReference type="InterPro" id="IPR011877">
    <property type="entry name" value="Ribokinase"/>
</dbReference>
<dbReference type="HAMAP" id="MF_01987">
    <property type="entry name" value="Ribokinase"/>
    <property type="match status" value="1"/>
</dbReference>
<dbReference type="GO" id="GO:0004747">
    <property type="term" value="F:ribokinase activity"/>
    <property type="evidence" value="ECO:0007669"/>
    <property type="project" value="UniProtKB-UniRule"/>
</dbReference>
<keyword evidence="8 9" id="KW-0119">Carbohydrate metabolism</keyword>
<feature type="binding site" evidence="9">
    <location>
        <position position="171"/>
    </location>
    <ligand>
        <name>ATP</name>
        <dbReference type="ChEBI" id="CHEBI:30616"/>
    </ligand>
</feature>
<dbReference type="Pfam" id="PF00294">
    <property type="entry name" value="PfkB"/>
    <property type="match status" value="1"/>
</dbReference>
<name>A0A561SVI2_9PSEU</name>
<protein>
    <recommendedName>
        <fullName evidence="9">Ribokinase</fullName>
        <shortName evidence="9">RK</shortName>
        <ecNumber evidence="9">2.7.1.15</ecNumber>
    </recommendedName>
</protein>
<dbReference type="GO" id="GO:0005524">
    <property type="term" value="F:ATP binding"/>
    <property type="evidence" value="ECO:0007669"/>
    <property type="project" value="UniProtKB-UniRule"/>
</dbReference>
<feature type="binding site" evidence="9">
    <location>
        <position position="258"/>
    </location>
    <ligand>
        <name>K(+)</name>
        <dbReference type="ChEBI" id="CHEBI:29103"/>
    </ligand>
</feature>
<keyword evidence="1 9" id="KW-0808">Transferase</keyword>
<feature type="binding site" evidence="9">
    <location>
        <position position="223"/>
    </location>
    <ligand>
        <name>substrate</name>
    </ligand>
</feature>
<feature type="binding site" evidence="9">
    <location>
        <position position="217"/>
    </location>
    <ligand>
        <name>K(+)</name>
        <dbReference type="ChEBI" id="CHEBI:29103"/>
    </ligand>
</feature>
<comment type="activity regulation">
    <text evidence="9">Activated by a monovalent cation that binds near, but not in, the active site. The most likely occupant of the site in vivo is potassium. Ion binding induces a conformational change that may alter substrate affinity.</text>
</comment>
<dbReference type="GO" id="GO:0005829">
    <property type="term" value="C:cytosol"/>
    <property type="evidence" value="ECO:0007669"/>
    <property type="project" value="TreeGrafter"/>
</dbReference>
<dbReference type="SUPFAM" id="SSF53613">
    <property type="entry name" value="Ribokinase-like"/>
    <property type="match status" value="1"/>
</dbReference>
<keyword evidence="3 9" id="KW-0547">Nucleotide-binding</keyword>
<feature type="binding site" evidence="9">
    <location>
        <position position="262"/>
    </location>
    <ligand>
        <name>K(+)</name>
        <dbReference type="ChEBI" id="CHEBI:29103"/>
    </ligand>
</feature>
<keyword evidence="4 9" id="KW-0418">Kinase</keyword>
<comment type="function">
    <text evidence="9">Catalyzes the phosphorylation of ribose at O-5 in a reaction requiring ATP and magnesium. The resulting D-ribose-5-phosphate can then be used either for sythesis of nucleotides, histidine, and tryptophan, or as a component of the pentose phosphate pathway.</text>
</comment>
<dbReference type="AlphaFoldDB" id="A0A561SVI2"/>
<feature type="binding site" evidence="9">
    <location>
        <position position="219"/>
    </location>
    <ligand>
        <name>K(+)</name>
        <dbReference type="ChEBI" id="CHEBI:29103"/>
    </ligand>
</feature>
<organism evidence="11 12">
    <name type="scientific">Pseudonocardia hierapolitana</name>
    <dbReference type="NCBI Taxonomy" id="1128676"/>
    <lineage>
        <taxon>Bacteria</taxon>
        <taxon>Bacillati</taxon>
        <taxon>Actinomycetota</taxon>
        <taxon>Actinomycetes</taxon>
        <taxon>Pseudonocardiales</taxon>
        <taxon>Pseudonocardiaceae</taxon>
        <taxon>Pseudonocardia</taxon>
    </lineage>
</organism>
<gene>
    <name evidence="9" type="primary">rbsK</name>
    <name evidence="11" type="ORF">FHX44_114801</name>
</gene>
<comment type="catalytic activity">
    <reaction evidence="9">
        <text>D-ribose + ATP = D-ribose 5-phosphate + ADP + H(+)</text>
        <dbReference type="Rhea" id="RHEA:13697"/>
        <dbReference type="ChEBI" id="CHEBI:15378"/>
        <dbReference type="ChEBI" id="CHEBI:30616"/>
        <dbReference type="ChEBI" id="CHEBI:47013"/>
        <dbReference type="ChEBI" id="CHEBI:78346"/>
        <dbReference type="ChEBI" id="CHEBI:456216"/>
        <dbReference type="EC" id="2.7.1.15"/>
    </reaction>
</comment>
<evidence type="ECO:0000256" key="5">
    <source>
        <dbReference type="ARBA" id="ARBA00022840"/>
    </source>
</evidence>
<evidence type="ECO:0000256" key="2">
    <source>
        <dbReference type="ARBA" id="ARBA00022723"/>
    </source>
</evidence>
<dbReference type="Proteomes" id="UP000321261">
    <property type="component" value="Unassembled WGS sequence"/>
</dbReference>
<feature type="binding site" evidence="9">
    <location>
        <position position="253"/>
    </location>
    <ligand>
        <name>K(+)</name>
        <dbReference type="ChEBI" id="CHEBI:29103"/>
    </ligand>
</feature>
<comment type="cofactor">
    <cofactor evidence="9">
        <name>Mg(2+)</name>
        <dbReference type="ChEBI" id="CHEBI:18420"/>
    </cofactor>
    <text evidence="9">Requires a divalent cation, most likely magnesium in vivo, as an electrophilic catalyst to aid phosphoryl group transfer. It is the chelate of the metal and the nucleotide that is the actual substrate.</text>
</comment>
<comment type="pathway">
    <text evidence="9">Carbohydrate metabolism; D-ribose degradation; D-ribose 5-phosphate from beta-D-ribopyranose: step 2/2.</text>
</comment>
<evidence type="ECO:0000256" key="9">
    <source>
        <dbReference type="HAMAP-Rule" id="MF_01987"/>
    </source>
</evidence>
<dbReference type="CDD" id="cd01174">
    <property type="entry name" value="ribokinase"/>
    <property type="match status" value="1"/>
</dbReference>
<dbReference type="PANTHER" id="PTHR10584:SF166">
    <property type="entry name" value="RIBOKINASE"/>
    <property type="match status" value="1"/>
</dbReference>
<keyword evidence="2 9" id="KW-0479">Metal-binding</keyword>
<evidence type="ECO:0000256" key="4">
    <source>
        <dbReference type="ARBA" id="ARBA00022777"/>
    </source>
</evidence>
<evidence type="ECO:0000256" key="7">
    <source>
        <dbReference type="ARBA" id="ARBA00022958"/>
    </source>
</evidence>
<feature type="binding site" evidence="9">
    <location>
        <position position="256"/>
    </location>
    <ligand>
        <name>K(+)</name>
        <dbReference type="ChEBI" id="CHEBI:29103"/>
    </ligand>
</feature>
<evidence type="ECO:0000256" key="6">
    <source>
        <dbReference type="ARBA" id="ARBA00022842"/>
    </source>
</evidence>
<keyword evidence="5 9" id="KW-0067">ATP-binding</keyword>
<dbReference type="EC" id="2.7.1.15" evidence="9"/>
<feature type="active site" description="Proton acceptor" evidence="9">
    <location>
        <position position="223"/>
    </location>
</feature>
<comment type="similarity">
    <text evidence="9">Belongs to the carbohydrate kinase PfkB family. Ribokinase subfamily.</text>
</comment>
<dbReference type="InterPro" id="IPR029056">
    <property type="entry name" value="Ribokinase-like"/>
</dbReference>
<dbReference type="PANTHER" id="PTHR10584">
    <property type="entry name" value="SUGAR KINASE"/>
    <property type="match status" value="1"/>
</dbReference>
<proteinExistence type="inferred from homology"/>
<comment type="subcellular location">
    <subcellularLocation>
        <location evidence="9">Cytoplasm</location>
    </subcellularLocation>
</comment>
<keyword evidence="9" id="KW-0963">Cytoplasm</keyword>
<feature type="binding site" evidence="9">
    <location>
        <begin position="6"/>
        <end position="8"/>
    </location>
    <ligand>
        <name>substrate</name>
    </ligand>
</feature>
<keyword evidence="12" id="KW-1185">Reference proteome</keyword>
<keyword evidence="7 9" id="KW-0630">Potassium</keyword>
<dbReference type="UniPathway" id="UPA00916">
    <property type="reaction ID" value="UER00889"/>
</dbReference>
<evidence type="ECO:0000256" key="8">
    <source>
        <dbReference type="ARBA" id="ARBA00023277"/>
    </source>
</evidence>
<comment type="caution">
    <text evidence="11">The sequence shown here is derived from an EMBL/GenBank/DDBJ whole genome shotgun (WGS) entry which is preliminary data.</text>
</comment>
<evidence type="ECO:0000313" key="11">
    <source>
        <dbReference type="EMBL" id="TWF78877.1"/>
    </source>
</evidence>
<comment type="subunit">
    <text evidence="9">Homodimer.</text>
</comment>
<dbReference type="GO" id="GO:0019303">
    <property type="term" value="P:D-ribose catabolic process"/>
    <property type="evidence" value="ECO:0007669"/>
    <property type="project" value="UniProtKB-UniRule"/>
</dbReference>
<dbReference type="GO" id="GO:0046872">
    <property type="term" value="F:metal ion binding"/>
    <property type="evidence" value="ECO:0007669"/>
    <property type="project" value="UniProtKB-KW"/>
</dbReference>
<evidence type="ECO:0000256" key="3">
    <source>
        <dbReference type="ARBA" id="ARBA00022741"/>
    </source>
</evidence>
<feature type="binding site" evidence="9">
    <location>
        <begin position="34"/>
        <end position="38"/>
    </location>
    <ligand>
        <name>substrate</name>
    </ligand>
</feature>
<comment type="caution">
    <text evidence="9">Lacks conserved residue(s) required for the propagation of feature annotation.</text>
</comment>
<dbReference type="Gene3D" id="3.40.1190.20">
    <property type="match status" value="1"/>
</dbReference>
<sequence length="273" mass="27375">MIGSVNLDLVARVPRLPEPGETLAASGLRRVPGGKGANQALAARRLGADVTMVAAVGADAAADEALALLAADGVRLDRLRRDPDEPTGHALITVDDAGETTIVVIAGANATLSVTPDDVRGADAVLTVLEIPEATVADTVRLAAGMVVLNAAPARQLDPELIRRVDLMVVNSAEYAAIDGLDAAGAVAVTYGGKGAVLRRGGREVAHAEPPPVTVVDGTAAGDTFTAALTVALLDGASDEEALRRACAAGALAVTKAGAQPSLPTAAELEAVL</sequence>
<feature type="binding site" evidence="9">
    <location>
        <begin position="190"/>
        <end position="195"/>
    </location>
    <ligand>
        <name>ATP</name>
        <dbReference type="ChEBI" id="CHEBI:30616"/>
    </ligand>
</feature>
<dbReference type="PRINTS" id="PR00990">
    <property type="entry name" value="RIBOKINASE"/>
</dbReference>
<dbReference type="InterPro" id="IPR002139">
    <property type="entry name" value="Ribo/fructo_kinase"/>
</dbReference>
<evidence type="ECO:0000256" key="1">
    <source>
        <dbReference type="ARBA" id="ARBA00022679"/>
    </source>
</evidence>
<feature type="binding site" evidence="9">
    <location>
        <position position="130"/>
    </location>
    <ligand>
        <name>substrate</name>
    </ligand>
</feature>
<feature type="binding site" evidence="9">
    <location>
        <begin position="222"/>
        <end position="223"/>
    </location>
    <ligand>
        <name>ATP</name>
        <dbReference type="ChEBI" id="CHEBI:30616"/>
    </ligand>
</feature>
<accession>A0A561SVI2</accession>
<evidence type="ECO:0000259" key="10">
    <source>
        <dbReference type="Pfam" id="PF00294"/>
    </source>
</evidence>
<dbReference type="InterPro" id="IPR011611">
    <property type="entry name" value="PfkB_dom"/>
</dbReference>
<evidence type="ECO:0000313" key="12">
    <source>
        <dbReference type="Proteomes" id="UP000321261"/>
    </source>
</evidence>